<proteinExistence type="predicted"/>
<reference evidence="1" key="1">
    <citation type="submission" date="2018-11" db="EMBL/GenBank/DDBJ databases">
        <authorList>
            <consortium name="Pathogen Informatics"/>
        </authorList>
    </citation>
    <scope>NUCLEOTIDE SEQUENCE</scope>
</reference>
<dbReference type="EMBL" id="CAAALY010026476">
    <property type="protein sequence ID" value="VEL15931.1"/>
    <property type="molecule type" value="Genomic_DNA"/>
</dbReference>
<accession>A0A448WN30</accession>
<gene>
    <name evidence="1" type="ORF">PXEA_LOCUS9371</name>
</gene>
<sequence>MNLVIMPLRGVSLHSGPVCFDDPSDFDKAGHVARSRSCTLSSGSLDVFIFPAFCQHTSVHSLTDKLEFVVDVVIVEAHQFRLADGDFTNMFVWRLFWRM</sequence>
<keyword evidence="2" id="KW-1185">Reference proteome</keyword>
<organism evidence="1 2">
    <name type="scientific">Protopolystoma xenopodis</name>
    <dbReference type="NCBI Taxonomy" id="117903"/>
    <lineage>
        <taxon>Eukaryota</taxon>
        <taxon>Metazoa</taxon>
        <taxon>Spiralia</taxon>
        <taxon>Lophotrochozoa</taxon>
        <taxon>Platyhelminthes</taxon>
        <taxon>Monogenea</taxon>
        <taxon>Polyopisthocotylea</taxon>
        <taxon>Polystomatidea</taxon>
        <taxon>Polystomatidae</taxon>
        <taxon>Protopolystoma</taxon>
    </lineage>
</organism>
<name>A0A448WN30_9PLAT</name>
<evidence type="ECO:0000313" key="1">
    <source>
        <dbReference type="EMBL" id="VEL15931.1"/>
    </source>
</evidence>
<comment type="caution">
    <text evidence="1">The sequence shown here is derived from an EMBL/GenBank/DDBJ whole genome shotgun (WGS) entry which is preliminary data.</text>
</comment>
<dbReference type="AlphaFoldDB" id="A0A448WN30"/>
<protein>
    <submittedName>
        <fullName evidence="1">Uncharacterized protein</fullName>
    </submittedName>
</protein>
<dbReference type="Proteomes" id="UP000784294">
    <property type="component" value="Unassembled WGS sequence"/>
</dbReference>
<evidence type="ECO:0000313" key="2">
    <source>
        <dbReference type="Proteomes" id="UP000784294"/>
    </source>
</evidence>